<evidence type="ECO:0008006" key="12">
    <source>
        <dbReference type="Google" id="ProtNLM"/>
    </source>
</evidence>
<keyword evidence="5 7" id="KW-0408">Iron</keyword>
<sequence>MVGKWRAIVLNKMEASVHHARYDLLPYGWCFQPEDALLTITDTMSFLEVFLLLALVIYLNSFLYVSRCRRCLNVPAVGCEGFLASYWSAFQFIRKANVILQEGYQKHKNGVFKIPLVDRWLVVVTGDQLLDNLRTAPESVLSMWDAMLDLLQLDHTLGRQFRENPYHDSIIRTTLTRNLATILPNIIDESIHAFPDMIANGKEVDGGWISIDAYDEFSALVCRVLHRVLVGSPVCRNKSYLQLNIQFSAGVTTEATVINAFPRFLQPFIGNLYNKVSGRQTRVLEYLGPEIEERKRKVAELGSDYEGRPDDLISWLMDSAPSALERETSSIALRVLIVNFMGHHSTFTTFTHAIYHLAADPFYADDLREELVMHLSDPEHIENWTEKSLDQCWKLDSFLKETLRVHGIGALALPRKSLVCYTFPNGVVVPPGTLVTACSTATHLDEEKYQEAHRFNGFRFEKLRVRAKTLEQGSKHKVTSTSSSFLAFGGGKHICPGRFFGTLLLKCMMAHLIIHYDIKMENEGVRPKDDWFGPVELPARQGKVLFRKRDG</sequence>
<accession>A0A0C9X255</accession>
<dbReference type="PROSITE" id="PS00086">
    <property type="entry name" value="CYTOCHROME_P450"/>
    <property type="match status" value="1"/>
</dbReference>
<keyword evidence="9" id="KW-0472">Membrane</keyword>
<dbReference type="GO" id="GO:0020037">
    <property type="term" value="F:heme binding"/>
    <property type="evidence" value="ECO:0007669"/>
    <property type="project" value="InterPro"/>
</dbReference>
<dbReference type="EMBL" id="KN838653">
    <property type="protein sequence ID" value="KIJ99140.1"/>
    <property type="molecule type" value="Genomic_DNA"/>
</dbReference>
<evidence type="ECO:0000313" key="10">
    <source>
        <dbReference type="EMBL" id="KIJ99140.1"/>
    </source>
</evidence>
<organism evidence="10 11">
    <name type="scientific">Laccaria amethystina LaAM-08-1</name>
    <dbReference type="NCBI Taxonomy" id="1095629"/>
    <lineage>
        <taxon>Eukaryota</taxon>
        <taxon>Fungi</taxon>
        <taxon>Dikarya</taxon>
        <taxon>Basidiomycota</taxon>
        <taxon>Agaricomycotina</taxon>
        <taxon>Agaricomycetes</taxon>
        <taxon>Agaricomycetidae</taxon>
        <taxon>Agaricales</taxon>
        <taxon>Agaricineae</taxon>
        <taxon>Hydnangiaceae</taxon>
        <taxon>Laccaria</taxon>
    </lineage>
</organism>
<feature type="binding site" description="axial binding residue" evidence="7">
    <location>
        <position position="495"/>
    </location>
    <ligand>
        <name>heme</name>
        <dbReference type="ChEBI" id="CHEBI:30413"/>
    </ligand>
    <ligandPart>
        <name>Fe</name>
        <dbReference type="ChEBI" id="CHEBI:18248"/>
    </ligandPart>
</feature>
<evidence type="ECO:0000256" key="6">
    <source>
        <dbReference type="ARBA" id="ARBA00023033"/>
    </source>
</evidence>
<comment type="similarity">
    <text evidence="2 8">Belongs to the cytochrome P450 family.</text>
</comment>
<dbReference type="HOGENOM" id="CLU_022195_0_2_1"/>
<proteinExistence type="inferred from homology"/>
<evidence type="ECO:0000256" key="7">
    <source>
        <dbReference type="PIRSR" id="PIRSR602403-1"/>
    </source>
</evidence>
<protein>
    <recommendedName>
        <fullName evidence="12">Cytochrome P450</fullName>
    </recommendedName>
</protein>
<comment type="cofactor">
    <cofactor evidence="1 7">
        <name>heme</name>
        <dbReference type="ChEBI" id="CHEBI:30413"/>
    </cofactor>
</comment>
<dbReference type="InterPro" id="IPR036396">
    <property type="entry name" value="Cyt_P450_sf"/>
</dbReference>
<evidence type="ECO:0000256" key="1">
    <source>
        <dbReference type="ARBA" id="ARBA00001971"/>
    </source>
</evidence>
<evidence type="ECO:0000313" key="11">
    <source>
        <dbReference type="Proteomes" id="UP000054477"/>
    </source>
</evidence>
<dbReference type="Proteomes" id="UP000054477">
    <property type="component" value="Unassembled WGS sequence"/>
</dbReference>
<dbReference type="InterPro" id="IPR017972">
    <property type="entry name" value="Cyt_P450_CS"/>
</dbReference>
<dbReference type="OrthoDB" id="1844152at2759"/>
<evidence type="ECO:0000256" key="8">
    <source>
        <dbReference type="RuleBase" id="RU000461"/>
    </source>
</evidence>
<keyword evidence="6 8" id="KW-0503">Monooxygenase</keyword>
<reference evidence="10 11" key="1">
    <citation type="submission" date="2014-04" db="EMBL/GenBank/DDBJ databases">
        <authorList>
            <consortium name="DOE Joint Genome Institute"/>
            <person name="Kuo A."/>
            <person name="Kohler A."/>
            <person name="Nagy L.G."/>
            <person name="Floudas D."/>
            <person name="Copeland A."/>
            <person name="Barry K.W."/>
            <person name="Cichocki N."/>
            <person name="Veneault-Fourrey C."/>
            <person name="LaButti K."/>
            <person name="Lindquist E.A."/>
            <person name="Lipzen A."/>
            <person name="Lundell T."/>
            <person name="Morin E."/>
            <person name="Murat C."/>
            <person name="Sun H."/>
            <person name="Tunlid A."/>
            <person name="Henrissat B."/>
            <person name="Grigoriev I.V."/>
            <person name="Hibbett D.S."/>
            <person name="Martin F."/>
            <person name="Nordberg H.P."/>
            <person name="Cantor M.N."/>
            <person name="Hua S.X."/>
        </authorList>
    </citation>
    <scope>NUCLEOTIDE SEQUENCE [LARGE SCALE GENOMIC DNA]</scope>
    <source>
        <strain evidence="10 11">LaAM-08-1</strain>
    </source>
</reference>
<keyword evidence="11" id="KW-1185">Reference proteome</keyword>
<keyword evidence="9" id="KW-0812">Transmembrane</keyword>
<feature type="transmembrane region" description="Helical" evidence="9">
    <location>
        <begin position="46"/>
        <end position="65"/>
    </location>
</feature>
<dbReference type="InterPro" id="IPR002403">
    <property type="entry name" value="Cyt_P450_E_grp-IV"/>
</dbReference>
<keyword evidence="4 8" id="KW-0560">Oxidoreductase</keyword>
<dbReference type="CDD" id="cd11041">
    <property type="entry name" value="CYP503A1-like"/>
    <property type="match status" value="1"/>
</dbReference>
<dbReference type="Gene3D" id="1.10.630.10">
    <property type="entry name" value="Cytochrome P450"/>
    <property type="match status" value="1"/>
</dbReference>
<dbReference type="GO" id="GO:0016705">
    <property type="term" value="F:oxidoreductase activity, acting on paired donors, with incorporation or reduction of molecular oxygen"/>
    <property type="evidence" value="ECO:0007669"/>
    <property type="project" value="InterPro"/>
</dbReference>
<evidence type="ECO:0000256" key="5">
    <source>
        <dbReference type="ARBA" id="ARBA00023004"/>
    </source>
</evidence>
<dbReference type="InterPro" id="IPR001128">
    <property type="entry name" value="Cyt_P450"/>
</dbReference>
<keyword evidence="7 8" id="KW-0349">Heme</keyword>
<gene>
    <name evidence="10" type="ORF">K443DRAFT_133181</name>
</gene>
<dbReference type="PRINTS" id="PR00465">
    <property type="entry name" value="EP450IV"/>
</dbReference>
<evidence type="ECO:0000256" key="2">
    <source>
        <dbReference type="ARBA" id="ARBA00010617"/>
    </source>
</evidence>
<dbReference type="STRING" id="1095629.A0A0C9X255"/>
<evidence type="ECO:0000256" key="4">
    <source>
        <dbReference type="ARBA" id="ARBA00023002"/>
    </source>
</evidence>
<dbReference type="GO" id="GO:0004497">
    <property type="term" value="F:monooxygenase activity"/>
    <property type="evidence" value="ECO:0007669"/>
    <property type="project" value="UniProtKB-KW"/>
</dbReference>
<evidence type="ECO:0000256" key="9">
    <source>
        <dbReference type="SAM" id="Phobius"/>
    </source>
</evidence>
<dbReference type="PANTHER" id="PTHR46206:SF1">
    <property type="entry name" value="P450, PUTATIVE (EUROFUNG)-RELATED"/>
    <property type="match status" value="1"/>
</dbReference>
<dbReference type="GO" id="GO:0005506">
    <property type="term" value="F:iron ion binding"/>
    <property type="evidence" value="ECO:0007669"/>
    <property type="project" value="InterPro"/>
</dbReference>
<reference evidence="11" key="2">
    <citation type="submission" date="2015-01" db="EMBL/GenBank/DDBJ databases">
        <title>Evolutionary Origins and Diversification of the Mycorrhizal Mutualists.</title>
        <authorList>
            <consortium name="DOE Joint Genome Institute"/>
            <consortium name="Mycorrhizal Genomics Consortium"/>
            <person name="Kohler A."/>
            <person name="Kuo A."/>
            <person name="Nagy L.G."/>
            <person name="Floudas D."/>
            <person name="Copeland A."/>
            <person name="Barry K.W."/>
            <person name="Cichocki N."/>
            <person name="Veneault-Fourrey C."/>
            <person name="LaButti K."/>
            <person name="Lindquist E.A."/>
            <person name="Lipzen A."/>
            <person name="Lundell T."/>
            <person name="Morin E."/>
            <person name="Murat C."/>
            <person name="Riley R."/>
            <person name="Ohm R."/>
            <person name="Sun H."/>
            <person name="Tunlid A."/>
            <person name="Henrissat B."/>
            <person name="Grigoriev I.V."/>
            <person name="Hibbett D.S."/>
            <person name="Martin F."/>
        </authorList>
    </citation>
    <scope>NUCLEOTIDE SEQUENCE [LARGE SCALE GENOMIC DNA]</scope>
    <source>
        <strain evidence="11">LaAM-08-1</strain>
    </source>
</reference>
<keyword evidence="9" id="KW-1133">Transmembrane helix</keyword>
<name>A0A0C9X255_9AGAR</name>
<dbReference type="AlphaFoldDB" id="A0A0C9X255"/>
<dbReference type="PANTHER" id="PTHR46206">
    <property type="entry name" value="CYTOCHROME P450"/>
    <property type="match status" value="1"/>
</dbReference>
<dbReference type="SUPFAM" id="SSF48264">
    <property type="entry name" value="Cytochrome P450"/>
    <property type="match status" value="1"/>
</dbReference>
<evidence type="ECO:0000256" key="3">
    <source>
        <dbReference type="ARBA" id="ARBA00022723"/>
    </source>
</evidence>
<dbReference type="Pfam" id="PF00067">
    <property type="entry name" value="p450"/>
    <property type="match status" value="1"/>
</dbReference>
<keyword evidence="3 7" id="KW-0479">Metal-binding</keyword>